<organism evidence="9 10">
    <name type="scientific">Phenylobacterium deserti</name>
    <dbReference type="NCBI Taxonomy" id="1914756"/>
    <lineage>
        <taxon>Bacteria</taxon>
        <taxon>Pseudomonadati</taxon>
        <taxon>Pseudomonadota</taxon>
        <taxon>Alphaproteobacteria</taxon>
        <taxon>Caulobacterales</taxon>
        <taxon>Caulobacteraceae</taxon>
        <taxon>Phenylobacterium</taxon>
    </lineage>
</organism>
<dbReference type="InterPro" id="IPR051310">
    <property type="entry name" value="MCP_chemotaxis"/>
</dbReference>
<dbReference type="SUPFAM" id="SSF58104">
    <property type="entry name" value="Methyl-accepting chemotaxis protein (MCP) signaling domain"/>
    <property type="match status" value="1"/>
</dbReference>
<dbReference type="GO" id="GO:0007165">
    <property type="term" value="P:signal transduction"/>
    <property type="evidence" value="ECO:0007669"/>
    <property type="project" value="UniProtKB-KW"/>
</dbReference>
<reference evidence="10" key="1">
    <citation type="submission" date="2018-05" db="EMBL/GenBank/DDBJ databases">
        <authorList>
            <person name="Li X."/>
        </authorList>
    </citation>
    <scope>NUCLEOTIDE SEQUENCE [LARGE SCALE GENOMIC DNA]</scope>
    <source>
        <strain evidence="10">YIM 73061</strain>
    </source>
</reference>
<keyword evidence="10" id="KW-1185">Reference proteome</keyword>
<dbReference type="PROSITE" id="PS50885">
    <property type="entry name" value="HAMP"/>
    <property type="match status" value="2"/>
</dbReference>
<dbReference type="PANTHER" id="PTHR43531:SF11">
    <property type="entry name" value="METHYL-ACCEPTING CHEMOTAXIS PROTEIN 3"/>
    <property type="match status" value="1"/>
</dbReference>
<dbReference type="GO" id="GO:0005886">
    <property type="term" value="C:plasma membrane"/>
    <property type="evidence" value="ECO:0007669"/>
    <property type="project" value="TreeGrafter"/>
</dbReference>
<dbReference type="PROSITE" id="PS50111">
    <property type="entry name" value="CHEMOTAXIS_TRANSDUC_2"/>
    <property type="match status" value="1"/>
</dbReference>
<feature type="domain" description="HAMP" evidence="8">
    <location>
        <begin position="212"/>
        <end position="265"/>
    </location>
</feature>
<accession>A0A328ART3</accession>
<feature type="domain" description="Methyl-accepting transducer" evidence="7">
    <location>
        <begin position="350"/>
        <end position="579"/>
    </location>
</feature>
<dbReference type="Pfam" id="PF05227">
    <property type="entry name" value="CHASE3"/>
    <property type="match status" value="1"/>
</dbReference>
<feature type="transmembrane region" description="Helical" evidence="6">
    <location>
        <begin position="190"/>
        <end position="210"/>
    </location>
</feature>
<dbReference type="SMART" id="SM00283">
    <property type="entry name" value="MA"/>
    <property type="match status" value="1"/>
</dbReference>
<dbReference type="Gene3D" id="1.10.287.950">
    <property type="entry name" value="Methyl-accepting chemotaxis protein"/>
    <property type="match status" value="1"/>
</dbReference>
<dbReference type="InterPro" id="IPR003660">
    <property type="entry name" value="HAMP_dom"/>
</dbReference>
<dbReference type="FunFam" id="1.10.287.950:FF:000001">
    <property type="entry name" value="Methyl-accepting chemotaxis sensory transducer"/>
    <property type="match status" value="1"/>
</dbReference>
<feature type="coiled-coil region" evidence="5">
    <location>
        <begin position="362"/>
        <end position="389"/>
    </location>
</feature>
<feature type="domain" description="HAMP" evidence="8">
    <location>
        <begin position="293"/>
        <end position="345"/>
    </location>
</feature>
<comment type="similarity">
    <text evidence="3">Belongs to the methyl-accepting chemotaxis (MCP) protein family.</text>
</comment>
<evidence type="ECO:0000256" key="1">
    <source>
        <dbReference type="ARBA" id="ARBA00004370"/>
    </source>
</evidence>
<protein>
    <submittedName>
        <fullName evidence="9">Chemotaxis protein</fullName>
    </submittedName>
</protein>
<keyword evidence="5" id="KW-0175">Coiled coil</keyword>
<keyword evidence="4" id="KW-0807">Transducer</keyword>
<evidence type="ECO:0000259" key="8">
    <source>
        <dbReference type="PROSITE" id="PS50885"/>
    </source>
</evidence>
<evidence type="ECO:0000256" key="2">
    <source>
        <dbReference type="ARBA" id="ARBA00022500"/>
    </source>
</evidence>
<comment type="caution">
    <text evidence="9">The sequence shown here is derived from an EMBL/GenBank/DDBJ whole genome shotgun (WGS) entry which is preliminary data.</text>
</comment>
<dbReference type="PANTHER" id="PTHR43531">
    <property type="entry name" value="PROTEIN ICFG"/>
    <property type="match status" value="1"/>
</dbReference>
<evidence type="ECO:0000313" key="9">
    <source>
        <dbReference type="EMBL" id="RAK57752.1"/>
    </source>
</evidence>
<dbReference type="Proteomes" id="UP000249725">
    <property type="component" value="Unassembled WGS sequence"/>
</dbReference>
<dbReference type="EMBL" id="QFYR01000001">
    <property type="protein sequence ID" value="RAK57752.1"/>
    <property type="molecule type" value="Genomic_DNA"/>
</dbReference>
<dbReference type="InterPro" id="IPR007891">
    <property type="entry name" value="CHASE3"/>
</dbReference>
<gene>
    <name evidence="9" type="ORF">DJ018_07470</name>
</gene>
<evidence type="ECO:0000256" key="6">
    <source>
        <dbReference type="SAM" id="Phobius"/>
    </source>
</evidence>
<proteinExistence type="inferred from homology"/>
<evidence type="ECO:0000256" key="3">
    <source>
        <dbReference type="ARBA" id="ARBA00029447"/>
    </source>
</evidence>
<keyword evidence="2" id="KW-0145">Chemotaxis</keyword>
<sequence length="641" mass="67661">MLLDNLRIPRKLILSFAIIVLTMSGMGGFAMYTLHALEKARGATAHSQTVIDAMEQAKFYLARQENSFRGYLLSGNDYYLERVDKHRGNFKKRIAAGKDALAGREQDIATLSSVDAAADKWLEVIVHGGTKMWADPATRQQAFDMVGPDGQADELIAPAEEGIEAIYEAEQKNIANLAAQQAKLTRTANISMIGCILLAIMVASALGWLLTRAIARPVTALTTAMRKLASGDFTVDIPAQGRKDELGSMAAAVGVFKDAGLEKLRLEGLTAEQRKAADEERARNEAAKAKSAAELADVVGALGEGLGRLSSGDLTFRISHAFPNEYVQLKDDFNGAIGQLQSAMASVVANVRSIRGNSGEIASAADQLARRTEQQAANLEETAAALDEITATMKKSAEGANECAGVVQAARGEAQSSGEVVSQAVAAMSEIEASAKEIGSIIGVIDEIAFQTNLLALNAGVEAARAGEAGKGFAVVASEVRALAQRSADAAKEIKRLIGASSEHVGKGVDLVGRTGESLERIIERVAHIDALVSDIAVGAEEQARGVSEVNNAVNQMDQLTQQNAAMVEESTAASAALSKEADFLEQSVHQFQVGDAARPATAGLPRPAPAKPVARPIVQMKTTAQHAPAPQAAADEWEEF</sequence>
<comment type="subcellular location">
    <subcellularLocation>
        <location evidence="1">Membrane</location>
    </subcellularLocation>
</comment>
<evidence type="ECO:0000256" key="4">
    <source>
        <dbReference type="PROSITE-ProRule" id="PRU00284"/>
    </source>
</evidence>
<keyword evidence="6" id="KW-0472">Membrane</keyword>
<dbReference type="Pfam" id="PF00015">
    <property type="entry name" value="MCPsignal"/>
    <property type="match status" value="1"/>
</dbReference>
<dbReference type="AlphaFoldDB" id="A0A328ART3"/>
<keyword evidence="6" id="KW-0812">Transmembrane</keyword>
<dbReference type="SUPFAM" id="SSF158472">
    <property type="entry name" value="HAMP domain-like"/>
    <property type="match status" value="1"/>
</dbReference>
<evidence type="ECO:0000313" key="10">
    <source>
        <dbReference type="Proteomes" id="UP000249725"/>
    </source>
</evidence>
<dbReference type="InterPro" id="IPR004089">
    <property type="entry name" value="MCPsignal_dom"/>
</dbReference>
<evidence type="ECO:0000259" key="7">
    <source>
        <dbReference type="PROSITE" id="PS50111"/>
    </source>
</evidence>
<feature type="transmembrane region" description="Helical" evidence="6">
    <location>
        <begin position="12"/>
        <end position="34"/>
    </location>
</feature>
<dbReference type="SMART" id="SM00304">
    <property type="entry name" value="HAMP"/>
    <property type="match status" value="2"/>
</dbReference>
<name>A0A328ART3_9CAUL</name>
<dbReference type="RefSeq" id="WP_111514203.1">
    <property type="nucleotide sequence ID" value="NZ_QFYR01000001.1"/>
</dbReference>
<evidence type="ECO:0000256" key="5">
    <source>
        <dbReference type="SAM" id="Coils"/>
    </source>
</evidence>
<dbReference type="GO" id="GO:0006935">
    <property type="term" value="P:chemotaxis"/>
    <property type="evidence" value="ECO:0007669"/>
    <property type="project" value="UniProtKB-KW"/>
</dbReference>
<dbReference type="Pfam" id="PF00672">
    <property type="entry name" value="HAMP"/>
    <property type="match status" value="1"/>
</dbReference>
<keyword evidence="6" id="KW-1133">Transmembrane helix</keyword>
<dbReference type="OrthoDB" id="7168157at2"/>
<dbReference type="GO" id="GO:0004888">
    <property type="term" value="F:transmembrane signaling receptor activity"/>
    <property type="evidence" value="ECO:0007669"/>
    <property type="project" value="TreeGrafter"/>
</dbReference>
<dbReference type="CDD" id="cd11386">
    <property type="entry name" value="MCP_signal"/>
    <property type="match status" value="1"/>
</dbReference>
<dbReference type="Gene3D" id="6.10.340.10">
    <property type="match status" value="1"/>
</dbReference>
<dbReference type="CDD" id="cd06225">
    <property type="entry name" value="HAMP"/>
    <property type="match status" value="1"/>
</dbReference>